<name>A0A2Z7DDQ7_9LAMI</name>
<feature type="compositionally biased region" description="Polar residues" evidence="1">
    <location>
        <begin position="51"/>
        <end position="65"/>
    </location>
</feature>
<evidence type="ECO:0000313" key="3">
    <source>
        <dbReference type="Proteomes" id="UP000250235"/>
    </source>
</evidence>
<dbReference type="Proteomes" id="UP000250235">
    <property type="component" value="Unassembled WGS sequence"/>
</dbReference>
<accession>A0A2Z7DDQ7</accession>
<proteinExistence type="predicted"/>
<keyword evidence="3" id="KW-1185">Reference proteome</keyword>
<feature type="region of interest" description="Disordered" evidence="1">
    <location>
        <begin position="1"/>
        <end position="20"/>
    </location>
</feature>
<gene>
    <name evidence="2" type="ORF">F511_34043</name>
</gene>
<evidence type="ECO:0000256" key="1">
    <source>
        <dbReference type="SAM" id="MobiDB-lite"/>
    </source>
</evidence>
<dbReference type="EMBL" id="KQ987288">
    <property type="protein sequence ID" value="KZV57454.1"/>
    <property type="molecule type" value="Genomic_DNA"/>
</dbReference>
<feature type="region of interest" description="Disordered" evidence="1">
    <location>
        <begin position="46"/>
        <end position="65"/>
    </location>
</feature>
<organism evidence="2 3">
    <name type="scientific">Dorcoceras hygrometricum</name>
    <dbReference type="NCBI Taxonomy" id="472368"/>
    <lineage>
        <taxon>Eukaryota</taxon>
        <taxon>Viridiplantae</taxon>
        <taxon>Streptophyta</taxon>
        <taxon>Embryophyta</taxon>
        <taxon>Tracheophyta</taxon>
        <taxon>Spermatophyta</taxon>
        <taxon>Magnoliopsida</taxon>
        <taxon>eudicotyledons</taxon>
        <taxon>Gunneridae</taxon>
        <taxon>Pentapetalae</taxon>
        <taxon>asterids</taxon>
        <taxon>lamiids</taxon>
        <taxon>Lamiales</taxon>
        <taxon>Gesneriaceae</taxon>
        <taxon>Didymocarpoideae</taxon>
        <taxon>Trichosporeae</taxon>
        <taxon>Loxocarpinae</taxon>
        <taxon>Dorcoceras</taxon>
    </lineage>
</organism>
<reference evidence="2 3" key="1">
    <citation type="journal article" date="2015" name="Proc. Natl. Acad. Sci. U.S.A.">
        <title>The resurrection genome of Boea hygrometrica: A blueprint for survival of dehydration.</title>
        <authorList>
            <person name="Xiao L."/>
            <person name="Yang G."/>
            <person name="Zhang L."/>
            <person name="Yang X."/>
            <person name="Zhao S."/>
            <person name="Ji Z."/>
            <person name="Zhou Q."/>
            <person name="Hu M."/>
            <person name="Wang Y."/>
            <person name="Chen M."/>
            <person name="Xu Y."/>
            <person name="Jin H."/>
            <person name="Xiao X."/>
            <person name="Hu G."/>
            <person name="Bao F."/>
            <person name="Hu Y."/>
            <person name="Wan P."/>
            <person name="Li L."/>
            <person name="Deng X."/>
            <person name="Kuang T."/>
            <person name="Xiang C."/>
            <person name="Zhu J.K."/>
            <person name="Oliver M.J."/>
            <person name="He Y."/>
        </authorList>
    </citation>
    <scope>NUCLEOTIDE SEQUENCE [LARGE SCALE GENOMIC DNA]</scope>
    <source>
        <strain evidence="3">cv. XS01</strain>
    </source>
</reference>
<evidence type="ECO:0000313" key="2">
    <source>
        <dbReference type="EMBL" id="KZV57454.1"/>
    </source>
</evidence>
<dbReference type="AlphaFoldDB" id="A0A2Z7DDQ7"/>
<sequence length="196" mass="21736">MQTRQPAPEGHGVKPQYREQLKNSNEIATDKMRMLCIRQGCNRRQGAKGISRNSSKTTTDQLSSSGHGVCEYMGATHSSRHAVSDAQQFTQPAVAQLMRCGSYPLRVCYTGDEVYGSYPLVLQYKHPDQMFVSGSSDITSYFSPSSKSGRHQLEDFDYTSECTTHSAGTYSLPKAELLISTPALCCVHSITYFMPQ</sequence>
<protein>
    <submittedName>
        <fullName evidence="2">Uncharacterized protein</fullName>
    </submittedName>
</protein>